<dbReference type="InterPro" id="IPR029060">
    <property type="entry name" value="PIN-like_dom_sf"/>
</dbReference>
<dbReference type="GeneID" id="41712378"/>
<organism evidence="2 3">
    <name type="scientific">Pyrococcus furiosus (strain ATCC 43587 / DSM 3638 / JCM 8422 / Vc1)</name>
    <dbReference type="NCBI Taxonomy" id="186497"/>
    <lineage>
        <taxon>Archaea</taxon>
        <taxon>Methanobacteriati</taxon>
        <taxon>Methanobacteriota</taxon>
        <taxon>Thermococci</taxon>
        <taxon>Thermococcales</taxon>
        <taxon>Thermococcaceae</taxon>
        <taxon>Pyrococcus</taxon>
    </lineage>
</organism>
<dbReference type="PANTHER" id="PTHR39664:SF2">
    <property type="entry name" value="NUCLEIC ACID-BINDING PROTEIN, CONTAINING PIN DOMAIN-RELATED"/>
    <property type="match status" value="1"/>
</dbReference>
<dbReference type="OrthoDB" id="90145at2157"/>
<accession>A0A5C0XNQ8</accession>
<evidence type="ECO:0000313" key="3">
    <source>
        <dbReference type="Proteomes" id="UP000324354"/>
    </source>
</evidence>
<dbReference type="SMR" id="A0A5C0XNQ8"/>
<dbReference type="Proteomes" id="UP000324354">
    <property type="component" value="Chromosome"/>
</dbReference>
<proteinExistence type="predicted"/>
<evidence type="ECO:0000259" key="1">
    <source>
        <dbReference type="SMART" id="SM00670"/>
    </source>
</evidence>
<name>A0A5C0XNQ8_PYRFU</name>
<protein>
    <submittedName>
        <fullName evidence="2">PIN domain-containing protein</fullName>
    </submittedName>
</protein>
<dbReference type="SUPFAM" id="SSF88723">
    <property type="entry name" value="PIN domain-like"/>
    <property type="match status" value="1"/>
</dbReference>
<evidence type="ECO:0000313" key="2">
    <source>
        <dbReference type="EMBL" id="QEK78281.1"/>
    </source>
</evidence>
<dbReference type="Gene3D" id="3.40.50.1010">
    <property type="entry name" value="5'-nuclease"/>
    <property type="match status" value="1"/>
</dbReference>
<feature type="domain" description="PIN" evidence="1">
    <location>
        <begin position="1"/>
        <end position="122"/>
    </location>
</feature>
<dbReference type="CDD" id="cd18684">
    <property type="entry name" value="PIN_VapC-like"/>
    <property type="match status" value="1"/>
</dbReference>
<dbReference type="GeneID" id="13302386"/>
<reference evidence="2 3" key="1">
    <citation type="submission" date="2017-08" db="EMBL/GenBank/DDBJ databases">
        <title>Resequencing and Reannotation of the genome of Pyrococcus furiosus type strain DSM3638.</title>
        <authorList>
            <person name="Reichelt R.M."/>
            <person name="Bunk B."/>
        </authorList>
    </citation>
    <scope>NUCLEOTIDE SEQUENCE [LARGE SCALE GENOMIC DNA]</scope>
    <source>
        <strain evidence="2 3">DSM 3638</strain>
    </source>
</reference>
<dbReference type="SMART" id="SM00670">
    <property type="entry name" value="PINc"/>
    <property type="match status" value="1"/>
</dbReference>
<sequence length="133" mass="15632">MHAVIDTNVLIYDTFSDSEFHKESRSLLNSLDRWYIPSIVLQEYVWFFRSQGFSSREAKIMLSEYISDPRFRGLVEDHNVILRAIDILERENLSLSRFNDMIILVHAIEKGTLATFDQKLRKLARKLSVEILP</sequence>
<dbReference type="RefSeq" id="WP_011011692.1">
    <property type="nucleotide sequence ID" value="NC_003413.1"/>
</dbReference>
<dbReference type="PANTHER" id="PTHR39664">
    <property type="match status" value="1"/>
</dbReference>
<gene>
    <name evidence="2" type="ORF">PFDSM3638_02875</name>
</gene>
<dbReference type="AlphaFoldDB" id="A0A5C0XNQ8"/>
<dbReference type="EMBL" id="CP023154">
    <property type="protein sequence ID" value="QEK78281.1"/>
    <property type="molecule type" value="Genomic_DNA"/>
</dbReference>
<dbReference type="InterPro" id="IPR002716">
    <property type="entry name" value="PIN_dom"/>
</dbReference>
<dbReference type="Pfam" id="PF01850">
    <property type="entry name" value="PIN"/>
    <property type="match status" value="1"/>
</dbReference>